<feature type="region of interest" description="Disordered" evidence="2">
    <location>
        <begin position="55"/>
        <end position="88"/>
    </location>
</feature>
<reference evidence="4 5" key="1">
    <citation type="submission" date="2021-04" db="EMBL/GenBank/DDBJ databases">
        <authorList>
            <person name="Bliznina A."/>
        </authorList>
    </citation>
    <scope>NUCLEOTIDE SEQUENCE [LARGE SCALE GENOMIC DNA]</scope>
</reference>
<dbReference type="EMBL" id="OU015569">
    <property type="protein sequence ID" value="CAG5094947.1"/>
    <property type="molecule type" value="Genomic_DNA"/>
</dbReference>
<dbReference type="PROSITE" id="PS00028">
    <property type="entry name" value="ZINC_FINGER_C2H2_1"/>
    <property type="match status" value="2"/>
</dbReference>
<evidence type="ECO:0000256" key="2">
    <source>
        <dbReference type="SAM" id="MobiDB-lite"/>
    </source>
</evidence>
<proteinExistence type="predicted"/>
<dbReference type="SUPFAM" id="SSF57667">
    <property type="entry name" value="beta-beta-alpha zinc fingers"/>
    <property type="match status" value="2"/>
</dbReference>
<dbReference type="PROSITE" id="PS50157">
    <property type="entry name" value="ZINC_FINGER_C2H2_2"/>
    <property type="match status" value="2"/>
</dbReference>
<keyword evidence="1" id="KW-0863">Zinc-finger</keyword>
<keyword evidence="5" id="KW-1185">Reference proteome</keyword>
<evidence type="ECO:0000259" key="3">
    <source>
        <dbReference type="PROSITE" id="PS50157"/>
    </source>
</evidence>
<feature type="compositionally biased region" description="Basic residues" evidence="2">
    <location>
        <begin position="179"/>
        <end position="188"/>
    </location>
</feature>
<evidence type="ECO:0000256" key="1">
    <source>
        <dbReference type="PROSITE-ProRule" id="PRU00042"/>
    </source>
</evidence>
<evidence type="ECO:0000313" key="5">
    <source>
        <dbReference type="Proteomes" id="UP001158576"/>
    </source>
</evidence>
<evidence type="ECO:0000313" key="4">
    <source>
        <dbReference type="EMBL" id="CAG5094947.1"/>
    </source>
</evidence>
<feature type="region of interest" description="Disordered" evidence="2">
    <location>
        <begin position="1"/>
        <end position="37"/>
    </location>
</feature>
<dbReference type="SMART" id="SM00355">
    <property type="entry name" value="ZnF_C2H2"/>
    <property type="match status" value="2"/>
</dbReference>
<dbReference type="InterPro" id="IPR036236">
    <property type="entry name" value="Znf_C2H2_sf"/>
</dbReference>
<feature type="domain" description="C2H2-type" evidence="3">
    <location>
        <begin position="200"/>
        <end position="228"/>
    </location>
</feature>
<name>A0ABN7S8I5_OIKDI</name>
<feature type="domain" description="C2H2-type" evidence="3">
    <location>
        <begin position="124"/>
        <end position="151"/>
    </location>
</feature>
<dbReference type="InterPro" id="IPR013087">
    <property type="entry name" value="Znf_C2H2_type"/>
</dbReference>
<keyword evidence="1" id="KW-0862">Zinc</keyword>
<protein>
    <submittedName>
        <fullName evidence="4">Oidioi.mRNA.OKI2018_I69.XSR.g13957.t1.cds</fullName>
    </submittedName>
</protein>
<feature type="compositionally biased region" description="Polar residues" evidence="2">
    <location>
        <begin position="77"/>
        <end position="88"/>
    </location>
</feature>
<accession>A0ABN7S8I5</accession>
<keyword evidence="1" id="KW-0479">Metal-binding</keyword>
<gene>
    <name evidence="4" type="ORF">OKIOD_LOCUS5515</name>
</gene>
<dbReference type="Proteomes" id="UP001158576">
    <property type="component" value="Chromosome XSR"/>
</dbReference>
<organism evidence="4 5">
    <name type="scientific">Oikopleura dioica</name>
    <name type="common">Tunicate</name>
    <dbReference type="NCBI Taxonomy" id="34765"/>
    <lineage>
        <taxon>Eukaryota</taxon>
        <taxon>Metazoa</taxon>
        <taxon>Chordata</taxon>
        <taxon>Tunicata</taxon>
        <taxon>Appendicularia</taxon>
        <taxon>Copelata</taxon>
        <taxon>Oikopleuridae</taxon>
        <taxon>Oikopleura</taxon>
    </lineage>
</organism>
<dbReference type="Gene3D" id="3.30.160.60">
    <property type="entry name" value="Classic Zinc Finger"/>
    <property type="match status" value="1"/>
</dbReference>
<sequence>MDRVSSSSSCSSSSSESDSSPTSVIEAPLPPIHSSAINPALDVSSHLEEFNDSTFSTPKLDLNHNDSTDPTIPPSIDSMSFPRQLSSSSCENMPIAPPCSLSASSENLTANTGTTAPFDTMPLHICEYCGKRFHIAGSLHAHILVHSEHRAACRKVQQLEVSRNTNGGGEHDTPCRRSSSSHHHHPRQLVHQSSGRPGRLTCPDCGKFYSSKSKLRMHQMKKHSKNMEMHVLIYL</sequence>
<dbReference type="Pfam" id="PF00096">
    <property type="entry name" value="zf-C2H2"/>
    <property type="match status" value="2"/>
</dbReference>
<feature type="region of interest" description="Disordered" evidence="2">
    <location>
        <begin position="162"/>
        <end position="198"/>
    </location>
</feature>
<feature type="compositionally biased region" description="Low complexity" evidence="2">
    <location>
        <begin position="1"/>
        <end position="23"/>
    </location>
</feature>